<dbReference type="EMBL" id="BARW01007685">
    <property type="protein sequence ID" value="GAI74919.1"/>
    <property type="molecule type" value="Genomic_DNA"/>
</dbReference>
<gene>
    <name evidence="1" type="ORF">S12H4_15933</name>
</gene>
<evidence type="ECO:0008006" key="2">
    <source>
        <dbReference type="Google" id="ProtNLM"/>
    </source>
</evidence>
<name>X1T4G5_9ZZZZ</name>
<sequence length="58" mass="7138">MRQEEIKTEAENRLPDFWRVQLNKERIKGETSKMLEVVIKEKRREIIREWIKEGKIKA</sequence>
<dbReference type="AlphaFoldDB" id="X1T4G5"/>
<accession>X1T4G5</accession>
<evidence type="ECO:0000313" key="1">
    <source>
        <dbReference type="EMBL" id="GAI74919.1"/>
    </source>
</evidence>
<reference evidence="1" key="1">
    <citation type="journal article" date="2014" name="Front. Microbiol.">
        <title>High frequency of phylogenetically diverse reductive dehalogenase-homologous genes in deep subseafloor sedimentary metagenomes.</title>
        <authorList>
            <person name="Kawai M."/>
            <person name="Futagami T."/>
            <person name="Toyoda A."/>
            <person name="Takaki Y."/>
            <person name="Nishi S."/>
            <person name="Hori S."/>
            <person name="Arai W."/>
            <person name="Tsubouchi T."/>
            <person name="Morono Y."/>
            <person name="Uchiyama I."/>
            <person name="Ito T."/>
            <person name="Fujiyama A."/>
            <person name="Inagaki F."/>
            <person name="Takami H."/>
        </authorList>
    </citation>
    <scope>NUCLEOTIDE SEQUENCE</scope>
    <source>
        <strain evidence="1">Expedition CK06-06</strain>
    </source>
</reference>
<proteinExistence type="predicted"/>
<organism evidence="1">
    <name type="scientific">marine sediment metagenome</name>
    <dbReference type="NCBI Taxonomy" id="412755"/>
    <lineage>
        <taxon>unclassified sequences</taxon>
        <taxon>metagenomes</taxon>
        <taxon>ecological metagenomes</taxon>
    </lineage>
</organism>
<comment type="caution">
    <text evidence="1">The sequence shown here is derived from an EMBL/GenBank/DDBJ whole genome shotgun (WGS) entry which is preliminary data.</text>
</comment>
<protein>
    <recommendedName>
        <fullName evidence="2">Trigger factor C-terminal domain-containing protein</fullName>
    </recommendedName>
</protein>